<protein>
    <submittedName>
        <fullName evidence="5">Transcriptional regulators</fullName>
    </submittedName>
</protein>
<feature type="domain" description="HTH lacI-type" evidence="4">
    <location>
        <begin position="22"/>
        <end position="76"/>
    </location>
</feature>
<dbReference type="PANTHER" id="PTHR30146:SF109">
    <property type="entry name" value="HTH-TYPE TRANSCRIPTIONAL REGULATOR GALS"/>
    <property type="match status" value="1"/>
</dbReference>
<evidence type="ECO:0000256" key="1">
    <source>
        <dbReference type="ARBA" id="ARBA00023015"/>
    </source>
</evidence>
<dbReference type="GO" id="GO:0000976">
    <property type="term" value="F:transcription cis-regulatory region binding"/>
    <property type="evidence" value="ECO:0007669"/>
    <property type="project" value="TreeGrafter"/>
</dbReference>
<keyword evidence="3" id="KW-0804">Transcription</keyword>
<dbReference type="InterPro" id="IPR028082">
    <property type="entry name" value="Peripla_BP_I"/>
</dbReference>
<dbReference type="Pfam" id="PF13377">
    <property type="entry name" value="Peripla_BP_3"/>
    <property type="match status" value="1"/>
</dbReference>
<accession>E0XXS7</accession>
<sequence length="362" mass="40242">MVVTINGLKKGKIAERRRSREVRINDLALELGLTKGTVSRALNGYEDISIRTRKRVTQVARMRGYVPTTQARRLAMGHTETVGLVLPPMPSEPVNTFVSEFIHSISSALNVHGYDLLVHSINSEESEVEQYKRLVQSRKIDGFIILRTLELDPRVDYLLDEGFPFVTHGRTARMAEHDWFDIDGEKAFRDATSHLIKLGHQMVGFVGGGIELFSAKRRLNGYRTMMERIYHKKITGLEQPGDLTGLGGETAARNLLKQNPPPTAILCANDATALGVIKAARELGFQIPKHLSVIGYDGIALGGYLDPPLTTLTFSIKESGEQIVKMLLRRLKEPNLPFFSKLASATLKLRGSEGPPAKDFKN</sequence>
<dbReference type="CDD" id="cd01392">
    <property type="entry name" value="HTH_LacI"/>
    <property type="match status" value="1"/>
</dbReference>
<dbReference type="SUPFAM" id="SSF47413">
    <property type="entry name" value="lambda repressor-like DNA-binding domains"/>
    <property type="match status" value="1"/>
</dbReference>
<evidence type="ECO:0000256" key="2">
    <source>
        <dbReference type="ARBA" id="ARBA00023125"/>
    </source>
</evidence>
<organism evidence="5">
    <name type="scientific">uncultured delta proteobacterium HF0130_20J24</name>
    <dbReference type="NCBI Taxonomy" id="710829"/>
    <lineage>
        <taxon>Bacteria</taxon>
        <taxon>Deltaproteobacteria</taxon>
        <taxon>environmental samples</taxon>
    </lineage>
</organism>
<dbReference type="PANTHER" id="PTHR30146">
    <property type="entry name" value="LACI-RELATED TRANSCRIPTIONAL REPRESSOR"/>
    <property type="match status" value="1"/>
</dbReference>
<dbReference type="AlphaFoldDB" id="E0XXS7"/>
<name>E0XXS7_9DELT</name>
<dbReference type="Gene3D" id="1.10.260.40">
    <property type="entry name" value="lambda repressor-like DNA-binding domains"/>
    <property type="match status" value="1"/>
</dbReference>
<dbReference type="InterPro" id="IPR000843">
    <property type="entry name" value="HTH_LacI"/>
</dbReference>
<evidence type="ECO:0000313" key="5">
    <source>
        <dbReference type="EMBL" id="ADI19218.1"/>
    </source>
</evidence>
<dbReference type="GO" id="GO:0003700">
    <property type="term" value="F:DNA-binding transcription factor activity"/>
    <property type="evidence" value="ECO:0007669"/>
    <property type="project" value="TreeGrafter"/>
</dbReference>
<keyword evidence="1" id="KW-0805">Transcription regulation</keyword>
<dbReference type="EMBL" id="GU474913">
    <property type="protein sequence ID" value="ADI19218.1"/>
    <property type="molecule type" value="Genomic_DNA"/>
</dbReference>
<proteinExistence type="predicted"/>
<dbReference type="Pfam" id="PF00356">
    <property type="entry name" value="LacI"/>
    <property type="match status" value="1"/>
</dbReference>
<dbReference type="PROSITE" id="PS50932">
    <property type="entry name" value="HTH_LACI_2"/>
    <property type="match status" value="1"/>
</dbReference>
<keyword evidence="2" id="KW-0238">DNA-binding</keyword>
<evidence type="ECO:0000259" key="4">
    <source>
        <dbReference type="PROSITE" id="PS50932"/>
    </source>
</evidence>
<reference evidence="5" key="1">
    <citation type="journal article" date="2011" name="Environ. Microbiol.">
        <title>Time-series analyses of Monterey Bay coastal microbial picoplankton using a 'genome proxy' microarray.</title>
        <authorList>
            <person name="Rich V.I."/>
            <person name="Pham V.D."/>
            <person name="Eppley J."/>
            <person name="Shi Y."/>
            <person name="DeLong E.F."/>
        </authorList>
    </citation>
    <scope>NUCLEOTIDE SEQUENCE</scope>
</reference>
<dbReference type="Gene3D" id="3.40.50.2300">
    <property type="match status" value="2"/>
</dbReference>
<evidence type="ECO:0000256" key="3">
    <source>
        <dbReference type="ARBA" id="ARBA00023163"/>
    </source>
</evidence>
<dbReference type="InterPro" id="IPR010982">
    <property type="entry name" value="Lambda_DNA-bd_dom_sf"/>
</dbReference>
<dbReference type="SMART" id="SM00354">
    <property type="entry name" value="HTH_LACI"/>
    <property type="match status" value="1"/>
</dbReference>
<dbReference type="CDD" id="cd20010">
    <property type="entry name" value="PBP1_AglR-like"/>
    <property type="match status" value="1"/>
</dbReference>
<dbReference type="InterPro" id="IPR046335">
    <property type="entry name" value="LacI/GalR-like_sensor"/>
</dbReference>
<dbReference type="SUPFAM" id="SSF53822">
    <property type="entry name" value="Periplasmic binding protein-like I"/>
    <property type="match status" value="1"/>
</dbReference>